<dbReference type="InterPro" id="IPR025166">
    <property type="entry name" value="Integrase_DNA_bind_dom"/>
</dbReference>
<keyword evidence="7" id="KW-1185">Reference proteome</keyword>
<dbReference type="Gene3D" id="1.10.443.10">
    <property type="entry name" value="Intergrase catalytic core"/>
    <property type="match status" value="1"/>
</dbReference>
<dbReference type="GO" id="GO:0006310">
    <property type="term" value="P:DNA recombination"/>
    <property type="evidence" value="ECO:0007669"/>
    <property type="project" value="UniProtKB-KW"/>
</dbReference>
<gene>
    <name evidence="6" type="ORF">AQ619_16935</name>
</gene>
<dbReference type="InterPro" id="IPR010998">
    <property type="entry name" value="Integrase_recombinase_N"/>
</dbReference>
<dbReference type="STRING" id="69395.AQ619_16935"/>
<dbReference type="RefSeq" id="WP_062150430.1">
    <property type="nucleotide sequence ID" value="NZ_CP013002.1"/>
</dbReference>
<dbReference type="InterPro" id="IPR002104">
    <property type="entry name" value="Integrase_catalytic"/>
</dbReference>
<dbReference type="PROSITE" id="PS51898">
    <property type="entry name" value="TYR_RECOMBINASE"/>
    <property type="match status" value="1"/>
</dbReference>
<dbReference type="PANTHER" id="PTHR30629:SF2">
    <property type="entry name" value="PROPHAGE INTEGRASE INTS-RELATED"/>
    <property type="match status" value="1"/>
</dbReference>
<comment type="similarity">
    <text evidence="1">Belongs to the 'phage' integrase family.</text>
</comment>
<keyword evidence="3" id="KW-0238">DNA-binding</keyword>
<dbReference type="GO" id="GO:0003677">
    <property type="term" value="F:DNA binding"/>
    <property type="evidence" value="ECO:0007669"/>
    <property type="project" value="UniProtKB-KW"/>
</dbReference>
<sequence>MALTDTAIRAAKPQAKAYKLADEKGLFLLVSPSGGLLWRMKFRVNGVDDSGQPKRIEKLLSFGAYPEVSLKMARARRDEARGQQADGVDPALKKQQAKQAAKSAAVQTFAVVARDCIEKNRREGLAEATLAKRAWFLKLVSPSLGNRPISEIQPIDVLQAVRPIEAKGKLESARRTLEFIGQVFRFAVANQLVPADPTRDLRGALTAPKPKHLAAILEPKQVGELLRAIDGYRGGMTTQIALSLSPHVFVRPGELRKAEWSEIDLEGAVWRIAAHKMKARQEHAVPLSRQAVALFRAARDLTGHGRYVFPSIRTPADHMSENTVNAALRRLGFSGDEMTAHGFRAMASTLLNESGKWQPDAIERALAHKDRDPIRAAYHRGAHWAERVQMAQWWSDYLDQLRRDGAVVPIRRPAQR</sequence>
<evidence type="ECO:0000313" key="7">
    <source>
        <dbReference type="Proteomes" id="UP000056905"/>
    </source>
</evidence>
<proteinExistence type="inferred from homology"/>
<dbReference type="InterPro" id="IPR011010">
    <property type="entry name" value="DNA_brk_join_enz"/>
</dbReference>
<dbReference type="CDD" id="cd00801">
    <property type="entry name" value="INT_P4_C"/>
    <property type="match status" value="1"/>
</dbReference>
<dbReference type="GO" id="GO:0015074">
    <property type="term" value="P:DNA integration"/>
    <property type="evidence" value="ECO:0007669"/>
    <property type="project" value="UniProtKB-KW"/>
</dbReference>
<dbReference type="Gene3D" id="1.10.150.130">
    <property type="match status" value="1"/>
</dbReference>
<dbReference type="InterPro" id="IPR013762">
    <property type="entry name" value="Integrase-like_cat_sf"/>
</dbReference>
<name>A0A0P0P3D2_9CAUL</name>
<dbReference type="Proteomes" id="UP000056905">
    <property type="component" value="Chromosome"/>
</dbReference>
<accession>A0A0P0P3D2</accession>
<protein>
    <submittedName>
        <fullName evidence="6">Integrase</fullName>
    </submittedName>
</protein>
<dbReference type="AlphaFoldDB" id="A0A0P0P3D2"/>
<organism evidence="6 7">
    <name type="scientific">Caulobacter henricii</name>
    <dbReference type="NCBI Taxonomy" id="69395"/>
    <lineage>
        <taxon>Bacteria</taxon>
        <taxon>Pseudomonadati</taxon>
        <taxon>Pseudomonadota</taxon>
        <taxon>Alphaproteobacteria</taxon>
        <taxon>Caulobacterales</taxon>
        <taxon>Caulobacteraceae</taxon>
        <taxon>Caulobacter</taxon>
    </lineage>
</organism>
<evidence type="ECO:0000259" key="5">
    <source>
        <dbReference type="PROSITE" id="PS51898"/>
    </source>
</evidence>
<reference evidence="6 7" key="1">
    <citation type="submission" date="2015-10" db="EMBL/GenBank/DDBJ databases">
        <title>Conservation of the essential genome among Caulobacter and Brevundimonas species.</title>
        <authorList>
            <person name="Scott D."/>
            <person name="Ely B."/>
        </authorList>
    </citation>
    <scope>NUCLEOTIDE SEQUENCE [LARGE SCALE GENOMIC DNA]</scope>
    <source>
        <strain evidence="6 7">CB4</strain>
    </source>
</reference>
<dbReference type="InterPro" id="IPR038488">
    <property type="entry name" value="Integrase_DNA-bd_sf"/>
</dbReference>
<dbReference type="KEGG" id="chq:AQ619_16935"/>
<keyword evidence="2" id="KW-0229">DNA integration</keyword>
<evidence type="ECO:0000256" key="4">
    <source>
        <dbReference type="ARBA" id="ARBA00023172"/>
    </source>
</evidence>
<feature type="domain" description="Tyr recombinase" evidence="5">
    <location>
        <begin position="212"/>
        <end position="395"/>
    </location>
</feature>
<dbReference type="EMBL" id="CP013002">
    <property type="protein sequence ID" value="ALL14915.1"/>
    <property type="molecule type" value="Genomic_DNA"/>
</dbReference>
<dbReference type="InterPro" id="IPR050808">
    <property type="entry name" value="Phage_Integrase"/>
</dbReference>
<evidence type="ECO:0000256" key="3">
    <source>
        <dbReference type="ARBA" id="ARBA00023125"/>
    </source>
</evidence>
<dbReference type="Pfam" id="PF13356">
    <property type="entry name" value="Arm-DNA-bind_3"/>
    <property type="match status" value="1"/>
</dbReference>
<keyword evidence="4" id="KW-0233">DNA recombination</keyword>
<dbReference type="PANTHER" id="PTHR30629">
    <property type="entry name" value="PROPHAGE INTEGRASE"/>
    <property type="match status" value="1"/>
</dbReference>
<dbReference type="Gene3D" id="3.30.160.390">
    <property type="entry name" value="Integrase, DNA-binding domain"/>
    <property type="match status" value="1"/>
</dbReference>
<evidence type="ECO:0000313" key="6">
    <source>
        <dbReference type="EMBL" id="ALL14915.1"/>
    </source>
</evidence>
<dbReference type="Pfam" id="PF22022">
    <property type="entry name" value="Phage_int_M"/>
    <property type="match status" value="1"/>
</dbReference>
<evidence type="ECO:0000256" key="2">
    <source>
        <dbReference type="ARBA" id="ARBA00022908"/>
    </source>
</evidence>
<dbReference type="OrthoDB" id="9795573at2"/>
<evidence type="ECO:0000256" key="1">
    <source>
        <dbReference type="ARBA" id="ARBA00008857"/>
    </source>
</evidence>
<dbReference type="Pfam" id="PF00589">
    <property type="entry name" value="Phage_integrase"/>
    <property type="match status" value="1"/>
</dbReference>
<dbReference type="SUPFAM" id="SSF56349">
    <property type="entry name" value="DNA breaking-rejoining enzymes"/>
    <property type="match status" value="1"/>
</dbReference>
<dbReference type="InterPro" id="IPR053876">
    <property type="entry name" value="Phage_int_M"/>
</dbReference>